<dbReference type="PANTHER" id="PTHR10631:SF3">
    <property type="entry name" value="TRNA (GUANINE(26)-N(2))-DIMETHYLTRANSFERASE"/>
    <property type="match status" value="1"/>
</dbReference>
<dbReference type="Gene3D" id="3.40.50.150">
    <property type="entry name" value="Vaccinia Virus protein VP39"/>
    <property type="match status" value="1"/>
</dbReference>
<dbReference type="InterPro" id="IPR042296">
    <property type="entry name" value="tRNA_met_Trm1_C"/>
</dbReference>
<keyword evidence="2 9" id="KW-0489">Methyltransferase</keyword>
<evidence type="ECO:0000313" key="12">
    <source>
        <dbReference type="Proteomes" id="UP000748531"/>
    </source>
</evidence>
<keyword evidence="12" id="KW-1185">Reference proteome</keyword>
<evidence type="ECO:0000256" key="4">
    <source>
        <dbReference type="ARBA" id="ARBA00022691"/>
    </source>
</evidence>
<evidence type="ECO:0000256" key="9">
    <source>
        <dbReference type="PROSITE-ProRule" id="PRU00958"/>
    </source>
</evidence>
<feature type="region of interest" description="Disordered" evidence="10">
    <location>
        <begin position="299"/>
        <end position="351"/>
    </location>
</feature>
<evidence type="ECO:0000256" key="7">
    <source>
        <dbReference type="ARBA" id="ARBA00039099"/>
    </source>
</evidence>
<accession>A0A8J4SZR1</accession>
<reference evidence="11" key="1">
    <citation type="submission" date="2019-05" db="EMBL/GenBank/DDBJ databases">
        <title>Annotation for the trematode Paragonimus heterotremus.</title>
        <authorList>
            <person name="Choi Y.-J."/>
        </authorList>
    </citation>
    <scope>NUCLEOTIDE SEQUENCE</scope>
    <source>
        <strain evidence="11">LC</strain>
    </source>
</reference>
<evidence type="ECO:0000256" key="5">
    <source>
        <dbReference type="ARBA" id="ARBA00022694"/>
    </source>
</evidence>
<keyword evidence="6 9" id="KW-0694">RNA-binding</keyword>
<dbReference type="EMBL" id="LUCH01018598">
    <property type="protein sequence ID" value="KAF5394424.1"/>
    <property type="molecule type" value="Genomic_DNA"/>
</dbReference>
<dbReference type="EC" id="2.1.1.216" evidence="7"/>
<dbReference type="InterPro" id="IPR029063">
    <property type="entry name" value="SAM-dependent_MTases_sf"/>
</dbReference>
<dbReference type="PROSITE" id="PS51626">
    <property type="entry name" value="SAM_MT_TRM1"/>
    <property type="match status" value="1"/>
</dbReference>
<keyword evidence="5 9" id="KW-0819">tRNA processing</keyword>
<dbReference type="GO" id="GO:0002940">
    <property type="term" value="P:tRNA N2-guanine methylation"/>
    <property type="evidence" value="ECO:0007669"/>
    <property type="project" value="TreeGrafter"/>
</dbReference>
<evidence type="ECO:0000256" key="6">
    <source>
        <dbReference type="ARBA" id="ARBA00022884"/>
    </source>
</evidence>
<protein>
    <recommendedName>
        <fullName evidence="7">tRNA (guanine(26)-N(2))-dimethyltransferase</fullName>
        <ecNumber evidence="7">2.1.1.216</ecNumber>
    </recommendedName>
</protein>
<evidence type="ECO:0000256" key="1">
    <source>
        <dbReference type="ARBA" id="ARBA00022555"/>
    </source>
</evidence>
<comment type="catalytic activity">
    <reaction evidence="8">
        <text>guanosine(26) in tRNA + 2 S-adenosyl-L-methionine = N(2)-dimethylguanosine(26) in tRNA + 2 S-adenosyl-L-homocysteine + 2 H(+)</text>
        <dbReference type="Rhea" id="RHEA:43140"/>
        <dbReference type="Rhea" id="RHEA-COMP:10359"/>
        <dbReference type="Rhea" id="RHEA-COMP:10360"/>
        <dbReference type="ChEBI" id="CHEBI:15378"/>
        <dbReference type="ChEBI" id="CHEBI:57856"/>
        <dbReference type="ChEBI" id="CHEBI:59789"/>
        <dbReference type="ChEBI" id="CHEBI:74269"/>
        <dbReference type="ChEBI" id="CHEBI:74513"/>
        <dbReference type="EC" id="2.1.1.216"/>
    </reaction>
</comment>
<evidence type="ECO:0000256" key="10">
    <source>
        <dbReference type="SAM" id="MobiDB-lite"/>
    </source>
</evidence>
<comment type="caution">
    <text evidence="11">The sequence shown here is derived from an EMBL/GenBank/DDBJ whole genome shotgun (WGS) entry which is preliminary data.</text>
</comment>
<sequence length="389" mass="42763">MLCIYVPNVHCDLVCFEFSSSGLPQGIRILLHAIQSAASRHSRVVEPLLSLSIDFYARVFVRVWTSAGSVKAVAAKHAICFTCTGCAAYHIQPLGRTVSNERRFAPAHGPPVGPHCTECGSEFNVWGPFWCGPLHSRSFLHSLLSNLGMPPRTALKLDACESPVKDGAFRPDPTLNTYEYDADLFGSLPEGLSVKPELTQPILKEKVSDRFGTFKRIVGMCTMAYEELPDVALYYKADHLSAVLGTQVPSLLDLHSSFLNAGYRVSCSHAEANTFKTDAPVSFIWDVFLTYHQKVQLQATDTSRTSSPSNLVGSDSNSADDDDSPTAPNAKSKRRVRKRVRSSSPELDSFRSARNQARAVLLARPIRSKVDFTLHPDANPPSRVDGLIR</sequence>
<dbReference type="OrthoDB" id="6349953at2759"/>
<dbReference type="GO" id="GO:0000049">
    <property type="term" value="F:tRNA binding"/>
    <property type="evidence" value="ECO:0007669"/>
    <property type="project" value="UniProtKB-UniRule"/>
</dbReference>
<dbReference type="Gene3D" id="3.30.56.70">
    <property type="entry name" value="N2,N2-dimethylguanosine tRNA methyltransferase, C-terminal domain"/>
    <property type="match status" value="1"/>
</dbReference>
<dbReference type="GO" id="GO:0160104">
    <property type="term" value="F:tRNA (guanine(26)-N2)-dimethyltransferase activity"/>
    <property type="evidence" value="ECO:0007669"/>
    <property type="project" value="UniProtKB-EC"/>
</dbReference>
<evidence type="ECO:0000256" key="8">
    <source>
        <dbReference type="ARBA" id="ARBA00051897"/>
    </source>
</evidence>
<dbReference type="PANTHER" id="PTHR10631">
    <property type="entry name" value="N 2 ,N 2 -DIMETHYLGUANOSINE TRNA METHYLTRANSFERASE"/>
    <property type="match status" value="1"/>
</dbReference>
<dbReference type="Pfam" id="PF02005">
    <property type="entry name" value="TRM"/>
    <property type="match status" value="2"/>
</dbReference>
<comment type="similarity">
    <text evidence="9">Belongs to the class I-like SAM-binding methyltransferase superfamily. Trm1 family.</text>
</comment>
<evidence type="ECO:0000256" key="2">
    <source>
        <dbReference type="ARBA" id="ARBA00022603"/>
    </source>
</evidence>
<feature type="compositionally biased region" description="Basic residues" evidence="10">
    <location>
        <begin position="331"/>
        <end position="341"/>
    </location>
</feature>
<evidence type="ECO:0000313" key="11">
    <source>
        <dbReference type="EMBL" id="KAF5394424.1"/>
    </source>
</evidence>
<feature type="compositionally biased region" description="Polar residues" evidence="10">
    <location>
        <begin position="299"/>
        <end position="313"/>
    </location>
</feature>
<dbReference type="AlphaFoldDB" id="A0A8J4SZR1"/>
<organism evidence="11 12">
    <name type="scientific">Paragonimus heterotremus</name>
    <dbReference type="NCBI Taxonomy" id="100268"/>
    <lineage>
        <taxon>Eukaryota</taxon>
        <taxon>Metazoa</taxon>
        <taxon>Spiralia</taxon>
        <taxon>Lophotrochozoa</taxon>
        <taxon>Platyhelminthes</taxon>
        <taxon>Trematoda</taxon>
        <taxon>Digenea</taxon>
        <taxon>Plagiorchiida</taxon>
        <taxon>Troglotremata</taxon>
        <taxon>Troglotrematidae</taxon>
        <taxon>Paragonimus</taxon>
    </lineage>
</organism>
<proteinExistence type="inferred from homology"/>
<dbReference type="FunFam" id="3.30.56.70:FF:000001">
    <property type="entry name" value="tRNA (guanine(26)-N(2))-dimethyltransferase"/>
    <property type="match status" value="1"/>
</dbReference>
<dbReference type="SUPFAM" id="SSF53335">
    <property type="entry name" value="S-adenosyl-L-methionine-dependent methyltransferases"/>
    <property type="match status" value="1"/>
</dbReference>
<dbReference type="GO" id="GO:0005634">
    <property type="term" value="C:nucleus"/>
    <property type="evidence" value="ECO:0007669"/>
    <property type="project" value="TreeGrafter"/>
</dbReference>
<dbReference type="InterPro" id="IPR002905">
    <property type="entry name" value="Trm1"/>
</dbReference>
<dbReference type="Proteomes" id="UP000748531">
    <property type="component" value="Unassembled WGS sequence"/>
</dbReference>
<evidence type="ECO:0000256" key="3">
    <source>
        <dbReference type="ARBA" id="ARBA00022679"/>
    </source>
</evidence>
<gene>
    <name evidence="11" type="ORF">PHET_11553</name>
</gene>
<name>A0A8J4SZR1_9TREM</name>
<keyword evidence="3 9" id="KW-0808">Transferase</keyword>
<keyword evidence="1 9" id="KW-0820">tRNA-binding</keyword>
<keyword evidence="4 9" id="KW-0949">S-adenosyl-L-methionine</keyword>